<feature type="domain" description="Peptidase M15A C-terminal" evidence="2">
    <location>
        <begin position="83"/>
        <end position="146"/>
    </location>
</feature>
<dbReference type="EMBL" id="JAPDOB010000001">
    <property type="protein sequence ID" value="MCW3797187.1"/>
    <property type="molecule type" value="Genomic_DNA"/>
</dbReference>
<comment type="caution">
    <text evidence="3">The sequence shown here is derived from an EMBL/GenBank/DDBJ whole genome shotgun (WGS) entry which is preliminary data.</text>
</comment>
<evidence type="ECO:0000313" key="3">
    <source>
        <dbReference type="EMBL" id="MCW3797187.1"/>
    </source>
</evidence>
<keyword evidence="3" id="KW-0121">Carboxypeptidase</keyword>
<dbReference type="RefSeq" id="WP_264881334.1">
    <property type="nucleotide sequence ID" value="NZ_JAPDOB010000001.1"/>
</dbReference>
<dbReference type="Proteomes" id="UP001526246">
    <property type="component" value="Unassembled WGS sequence"/>
</dbReference>
<accession>A0ABT3JDN6</accession>
<reference evidence="3 4" key="1">
    <citation type="submission" date="2022-10" db="EMBL/GenBank/DDBJ databases">
        <title>Sphingomonas sp.</title>
        <authorList>
            <person name="Jin C."/>
        </authorList>
    </citation>
    <scope>NUCLEOTIDE SEQUENCE [LARGE SCALE GENOMIC DNA]</scope>
    <source>
        <strain evidence="3 4">BN140010</strain>
    </source>
</reference>
<evidence type="ECO:0000256" key="1">
    <source>
        <dbReference type="SAM" id="SignalP"/>
    </source>
</evidence>
<organism evidence="3 4">
    <name type="scientific">Sphingomonas arvum</name>
    <dbReference type="NCBI Taxonomy" id="2992113"/>
    <lineage>
        <taxon>Bacteria</taxon>
        <taxon>Pseudomonadati</taxon>
        <taxon>Pseudomonadota</taxon>
        <taxon>Alphaproteobacteria</taxon>
        <taxon>Sphingomonadales</taxon>
        <taxon>Sphingomonadaceae</taxon>
        <taxon>Sphingomonas</taxon>
    </lineage>
</organism>
<dbReference type="GO" id="GO:0004180">
    <property type="term" value="F:carboxypeptidase activity"/>
    <property type="evidence" value="ECO:0007669"/>
    <property type="project" value="UniProtKB-KW"/>
</dbReference>
<evidence type="ECO:0000313" key="4">
    <source>
        <dbReference type="Proteomes" id="UP001526246"/>
    </source>
</evidence>
<dbReference type="InterPro" id="IPR009045">
    <property type="entry name" value="Zn_M74/Hedgehog-like"/>
</dbReference>
<proteinExistence type="predicted"/>
<feature type="signal peptide" evidence="1">
    <location>
        <begin position="1"/>
        <end position="19"/>
    </location>
</feature>
<dbReference type="Gene3D" id="3.30.1380.10">
    <property type="match status" value="1"/>
</dbReference>
<dbReference type="Pfam" id="PF08291">
    <property type="entry name" value="Peptidase_M15_3"/>
    <property type="match status" value="1"/>
</dbReference>
<keyword evidence="4" id="KW-1185">Reference proteome</keyword>
<gene>
    <name evidence="3" type="ORF">OMW55_05110</name>
</gene>
<name>A0ABT3JDN6_9SPHN</name>
<keyword evidence="3" id="KW-0378">Hydrolase</keyword>
<evidence type="ECO:0000259" key="2">
    <source>
        <dbReference type="Pfam" id="PF08291"/>
    </source>
</evidence>
<dbReference type="InterPro" id="IPR013230">
    <property type="entry name" value="Peptidase_M15A_C"/>
</dbReference>
<dbReference type="SUPFAM" id="SSF55166">
    <property type="entry name" value="Hedgehog/DD-peptidase"/>
    <property type="match status" value="1"/>
</dbReference>
<protein>
    <submittedName>
        <fullName evidence="3">D-Ala-D-Ala carboxypeptidase family metallohydrolase</fullName>
    </submittedName>
</protein>
<keyword evidence="3" id="KW-0645">Protease</keyword>
<sequence>MGRFVFASALLAIASAAQADTNFGERVVPGAAAAPMTLVPGTLPSMGKTLVPLTSDRSPAALPVTGALSLSQAVLFAKRWGHVSSTYRSPEHNRAVGGVPNSFHLSGRAIDIVRAPGVHHYQIVAAFRSAGFRLVESLDEGDHSHLAFAWSGTQWRPLQTTTAARTATAVAENAGTNWKWVYAPRTR</sequence>
<keyword evidence="1" id="KW-0732">Signal</keyword>
<feature type="chain" id="PRO_5047411802" evidence="1">
    <location>
        <begin position="20"/>
        <end position="187"/>
    </location>
</feature>